<dbReference type="Pfam" id="PF07173">
    <property type="entry name" value="GRDP-like"/>
    <property type="match status" value="1"/>
</dbReference>
<dbReference type="Proteomes" id="UP000825438">
    <property type="component" value="Chromosome I"/>
</dbReference>
<name>A0A8F2VXZ7_CANAR</name>
<dbReference type="InterPro" id="IPR009836">
    <property type="entry name" value="GRDP-like"/>
</dbReference>
<reference evidence="2" key="1">
    <citation type="submission" date="2021-06" db="EMBL/GenBank/DDBJ databases">
        <title>Candida auris outbreak in lebanese hospital.</title>
        <authorList>
            <person name="Finianos M."/>
        </authorList>
    </citation>
    <scope>NUCLEOTIDE SEQUENCE</scope>
    <source>
        <strain evidence="2">CA7LBN</strain>
    </source>
</reference>
<gene>
    <name evidence="2" type="ORF">CA7LBN_000710</name>
</gene>
<proteinExistence type="predicted"/>
<feature type="region of interest" description="Disordered" evidence="1">
    <location>
        <begin position="258"/>
        <end position="302"/>
    </location>
</feature>
<protein>
    <submittedName>
        <fullName evidence="2">Uncharacterized protein</fullName>
    </submittedName>
</protein>
<dbReference type="AlphaFoldDB" id="A0A8F2VXZ7"/>
<sequence length="481" mass="53522">MMQNHLFFWLQQPSFRNLALLSPSLGFLNCMFPEPVTQKYSPPPVQSLFAAISDTPSTHDALCLLKLWRAVSCLKHRVASSNPTVWPSFVVYALHRFALFASAFASMPEFNPNLHVLPPLDVAWVWHSLLTAPEACYAMFAESAFANFLQVPFPLRQLGDAISSSFDYTPDQLARHNFDALLANFGKGYYLEYENVTFDPSSIVLPVYCPISKALLVSVPLSHFACSSFSVRSKEGVISHHSLARRQSDAALTQSALRSSRSLPLEERPSFGSPGSPSTDSSSPTSPINSNSSCASSSSTPTSWTSQKSFSFESANPLVHLTIEEDCLQISGDWIDHLVLSPVQNIIDSGNWLSHPKLSVMLTSAVMRYKSFWKLLSKNSTGPALVPTLDIRLVWYTHMARFNEYADFSVFHTDVIMVPPVSGSQTTKDLEKTATLYQKRFHAPYLHCGHTRNSPPFSRKTCTLSCYKNIYELLAPSGDQQ</sequence>
<feature type="compositionally biased region" description="Low complexity" evidence="1">
    <location>
        <begin position="270"/>
        <end position="302"/>
    </location>
</feature>
<accession>A0A8F2VXZ7</accession>
<evidence type="ECO:0000313" key="2">
    <source>
        <dbReference type="EMBL" id="QWW21964.1"/>
    </source>
</evidence>
<dbReference type="EMBL" id="CP076749">
    <property type="protein sequence ID" value="QWW21964.1"/>
    <property type="molecule type" value="Genomic_DNA"/>
</dbReference>
<dbReference type="PANTHER" id="PTHR34365">
    <property type="entry name" value="ENOLASE (DUF1399)"/>
    <property type="match status" value="1"/>
</dbReference>
<evidence type="ECO:0000256" key="1">
    <source>
        <dbReference type="SAM" id="MobiDB-lite"/>
    </source>
</evidence>
<dbReference type="PANTHER" id="PTHR34365:SF7">
    <property type="entry name" value="GLYCINE-RICH DOMAIN-CONTAINING PROTEIN 1"/>
    <property type="match status" value="1"/>
</dbReference>
<organism evidence="2">
    <name type="scientific">Candidozyma auris</name>
    <name type="common">Yeast</name>
    <name type="synonym">Candida auris</name>
    <dbReference type="NCBI Taxonomy" id="498019"/>
    <lineage>
        <taxon>Eukaryota</taxon>
        <taxon>Fungi</taxon>
        <taxon>Dikarya</taxon>
        <taxon>Ascomycota</taxon>
        <taxon>Saccharomycotina</taxon>
        <taxon>Pichiomycetes</taxon>
        <taxon>Metschnikowiaceae</taxon>
        <taxon>Candidozyma</taxon>
    </lineage>
</organism>